<evidence type="ECO:0000256" key="4">
    <source>
        <dbReference type="ARBA" id="ARBA00022827"/>
    </source>
</evidence>
<dbReference type="Gene3D" id="3.30.465.10">
    <property type="match status" value="1"/>
</dbReference>
<dbReference type="PANTHER" id="PTHR42973">
    <property type="entry name" value="BINDING OXIDOREDUCTASE, PUTATIVE (AFU_ORTHOLOGUE AFUA_1G17690)-RELATED"/>
    <property type="match status" value="1"/>
</dbReference>
<protein>
    <recommendedName>
        <fullName evidence="9">FAD binding domain-containing protein</fullName>
    </recommendedName>
</protein>
<gene>
    <name evidence="7" type="ORF">RD149_21925</name>
</gene>
<sequence>MTTPDHGIAAALEAALPHRVHRPDSAGYRDSLARIFFPDASRRRPPCVVAPRDSADVSAALRLASAHGGTVTVRGGGLRSPCVDDGADLWWAVRGGAPSFGVVTEAVMRTHEQGPVHVDRAVVELDALPHYFAIAPTLPRHTTMGAVLGYAEGAAEPAVLVYTACRSGRRADLAEAREATDAVADGLADAIRSAPTRACRIDFQHTGGALADVDEGATAFWGRSAEWNVPLNAIWSDDPDSGLHADSDSCLAWARNTLGVLAGNNYPRDIPPRDRPLGRDPPPLFSHPQS</sequence>
<dbReference type="Gene3D" id="3.30.43.10">
    <property type="entry name" value="Uridine Diphospho-n-acetylenolpyruvylglucosamine Reductase, domain 2"/>
    <property type="match status" value="1"/>
</dbReference>
<keyword evidence="4" id="KW-0274">FAD</keyword>
<comment type="similarity">
    <text evidence="2">Belongs to the oxygen-dependent FAD-linked oxidoreductase family.</text>
</comment>
<evidence type="ECO:0000313" key="7">
    <source>
        <dbReference type="EMBL" id="MDS1116407.1"/>
    </source>
</evidence>
<dbReference type="RefSeq" id="WP_310952203.1">
    <property type="nucleotide sequence ID" value="NZ_JAVLUS010000025.1"/>
</dbReference>
<comment type="cofactor">
    <cofactor evidence="1">
        <name>FAD</name>
        <dbReference type="ChEBI" id="CHEBI:57692"/>
    </cofactor>
</comment>
<dbReference type="InterPro" id="IPR050416">
    <property type="entry name" value="FAD-linked_Oxidoreductase"/>
</dbReference>
<dbReference type="Gene3D" id="3.40.462.20">
    <property type="match status" value="1"/>
</dbReference>
<keyword evidence="5" id="KW-0560">Oxidoreductase</keyword>
<feature type="region of interest" description="Disordered" evidence="6">
    <location>
        <begin position="264"/>
        <end position="290"/>
    </location>
</feature>
<evidence type="ECO:0000256" key="1">
    <source>
        <dbReference type="ARBA" id="ARBA00001974"/>
    </source>
</evidence>
<dbReference type="InterPro" id="IPR016169">
    <property type="entry name" value="FAD-bd_PCMH_sub2"/>
</dbReference>
<comment type="caution">
    <text evidence="7">The sequence shown here is derived from an EMBL/GenBank/DDBJ whole genome shotgun (WGS) entry which is preliminary data.</text>
</comment>
<evidence type="ECO:0000256" key="5">
    <source>
        <dbReference type="ARBA" id="ARBA00023002"/>
    </source>
</evidence>
<organism evidence="7 8">
    <name type="scientific">Gordonia westfalica</name>
    <dbReference type="NCBI Taxonomy" id="158898"/>
    <lineage>
        <taxon>Bacteria</taxon>
        <taxon>Bacillati</taxon>
        <taxon>Actinomycetota</taxon>
        <taxon>Actinomycetes</taxon>
        <taxon>Mycobacteriales</taxon>
        <taxon>Gordoniaceae</taxon>
        <taxon>Gordonia</taxon>
    </lineage>
</organism>
<name>A0ABU2GY60_9ACTN</name>
<reference evidence="7 8" key="1">
    <citation type="submission" date="2023-08" db="EMBL/GenBank/DDBJ databases">
        <title>Bioegradation of LLDPE and BLDPE plastic by marine bacteria from coast plastic debris.</title>
        <authorList>
            <person name="Rong Z."/>
        </authorList>
    </citation>
    <scope>NUCLEOTIDE SEQUENCE [LARGE SCALE GENOMIC DNA]</scope>
    <source>
        <strain evidence="7 8">Z-2</strain>
    </source>
</reference>
<dbReference type="SUPFAM" id="SSF56176">
    <property type="entry name" value="FAD-binding/transporter-associated domain-like"/>
    <property type="match status" value="2"/>
</dbReference>
<dbReference type="Proteomes" id="UP001265083">
    <property type="component" value="Unassembled WGS sequence"/>
</dbReference>
<evidence type="ECO:0000313" key="8">
    <source>
        <dbReference type="Proteomes" id="UP001265083"/>
    </source>
</evidence>
<keyword evidence="8" id="KW-1185">Reference proteome</keyword>
<proteinExistence type="inferred from homology"/>
<dbReference type="EMBL" id="JAVLUS010000025">
    <property type="protein sequence ID" value="MDS1116407.1"/>
    <property type="molecule type" value="Genomic_DNA"/>
</dbReference>
<evidence type="ECO:0000256" key="2">
    <source>
        <dbReference type="ARBA" id="ARBA00005466"/>
    </source>
</evidence>
<evidence type="ECO:0000256" key="6">
    <source>
        <dbReference type="SAM" id="MobiDB-lite"/>
    </source>
</evidence>
<evidence type="ECO:0008006" key="9">
    <source>
        <dbReference type="Google" id="ProtNLM"/>
    </source>
</evidence>
<dbReference type="InterPro" id="IPR016167">
    <property type="entry name" value="FAD-bd_PCMH_sub1"/>
</dbReference>
<accession>A0ABU2GY60</accession>
<evidence type="ECO:0000256" key="3">
    <source>
        <dbReference type="ARBA" id="ARBA00022630"/>
    </source>
</evidence>
<keyword evidence="3" id="KW-0285">Flavoprotein</keyword>
<dbReference type="PANTHER" id="PTHR42973:SF39">
    <property type="entry name" value="FAD-BINDING PCMH-TYPE DOMAIN-CONTAINING PROTEIN"/>
    <property type="match status" value="1"/>
</dbReference>
<dbReference type="InterPro" id="IPR036318">
    <property type="entry name" value="FAD-bd_PCMH-like_sf"/>
</dbReference>
<feature type="compositionally biased region" description="Pro residues" evidence="6">
    <location>
        <begin position="279"/>
        <end position="290"/>
    </location>
</feature>